<keyword evidence="4" id="KW-1003">Cell membrane</keyword>
<keyword evidence="9 11" id="KW-1133">Transmembrane helix</keyword>
<dbReference type="InterPro" id="IPR003339">
    <property type="entry name" value="ABC/ECF_trnsptr_transmembrane"/>
</dbReference>
<comment type="caution">
    <text evidence="13">The sequence shown here is derived from an EMBL/GenBank/DDBJ whole genome shotgun (WGS) entry which is preliminary data.</text>
</comment>
<feature type="transmembrane region" description="Helical" evidence="11">
    <location>
        <begin position="67"/>
        <end position="87"/>
    </location>
</feature>
<name>A0A841CQH6_9PSEU</name>
<evidence type="ECO:0000313" key="14">
    <source>
        <dbReference type="Proteomes" id="UP000547510"/>
    </source>
</evidence>
<dbReference type="InterPro" id="IPR012809">
    <property type="entry name" value="ECF_CbiQ"/>
</dbReference>
<dbReference type="FunFam" id="3.40.50.300:FF:000224">
    <property type="entry name" value="Energy-coupling factor transporter ATP-binding protein EcfA"/>
    <property type="match status" value="1"/>
</dbReference>
<dbReference type="SMART" id="SM00382">
    <property type="entry name" value="AAA"/>
    <property type="match status" value="1"/>
</dbReference>
<dbReference type="GO" id="GO:0006824">
    <property type="term" value="P:cobalt ion transport"/>
    <property type="evidence" value="ECO:0007669"/>
    <property type="project" value="InterPro"/>
</dbReference>
<dbReference type="InterPro" id="IPR003439">
    <property type="entry name" value="ABC_transporter-like_ATP-bd"/>
</dbReference>
<evidence type="ECO:0000256" key="3">
    <source>
        <dbReference type="ARBA" id="ARBA00022448"/>
    </source>
</evidence>
<dbReference type="GO" id="GO:0043190">
    <property type="term" value="C:ATP-binding cassette (ABC) transporter complex"/>
    <property type="evidence" value="ECO:0007669"/>
    <property type="project" value="InterPro"/>
</dbReference>
<evidence type="ECO:0000313" key="13">
    <source>
        <dbReference type="EMBL" id="MBB5959153.1"/>
    </source>
</evidence>
<evidence type="ECO:0000256" key="5">
    <source>
        <dbReference type="ARBA" id="ARBA00022692"/>
    </source>
</evidence>
<dbReference type="PROSITE" id="PS50893">
    <property type="entry name" value="ABC_TRANSPORTER_2"/>
    <property type="match status" value="1"/>
</dbReference>
<evidence type="ECO:0000256" key="7">
    <source>
        <dbReference type="ARBA" id="ARBA00022840"/>
    </source>
</evidence>
<dbReference type="EMBL" id="JACHJN010000010">
    <property type="protein sequence ID" value="MBB5959153.1"/>
    <property type="molecule type" value="Genomic_DNA"/>
</dbReference>
<keyword evidence="7" id="KW-0067">ATP-binding</keyword>
<dbReference type="NCBIfam" id="TIGR02454">
    <property type="entry name" value="ECF_T_CbiQ"/>
    <property type="match status" value="1"/>
</dbReference>
<dbReference type="InterPro" id="IPR027417">
    <property type="entry name" value="P-loop_NTPase"/>
</dbReference>
<reference evidence="13 14" key="1">
    <citation type="submission" date="2020-08" db="EMBL/GenBank/DDBJ databases">
        <title>Genomic Encyclopedia of Type Strains, Phase III (KMG-III): the genomes of soil and plant-associated and newly described type strains.</title>
        <authorList>
            <person name="Whitman W."/>
        </authorList>
    </citation>
    <scope>NUCLEOTIDE SEQUENCE [LARGE SCALE GENOMIC DNA]</scope>
    <source>
        <strain evidence="13 14">CECT 8640</strain>
    </source>
</reference>
<dbReference type="InterPro" id="IPR050095">
    <property type="entry name" value="ECF_ABC_transporter_ATP-bd"/>
</dbReference>
<dbReference type="GO" id="GO:0005524">
    <property type="term" value="F:ATP binding"/>
    <property type="evidence" value="ECO:0007669"/>
    <property type="project" value="UniProtKB-KW"/>
</dbReference>
<feature type="transmembrane region" description="Helical" evidence="11">
    <location>
        <begin position="42"/>
        <end position="60"/>
    </location>
</feature>
<evidence type="ECO:0000256" key="8">
    <source>
        <dbReference type="ARBA" id="ARBA00022967"/>
    </source>
</evidence>
<dbReference type="SUPFAM" id="SSF52540">
    <property type="entry name" value="P-loop containing nucleoside triphosphate hydrolases"/>
    <property type="match status" value="1"/>
</dbReference>
<evidence type="ECO:0000256" key="10">
    <source>
        <dbReference type="ARBA" id="ARBA00023136"/>
    </source>
</evidence>
<keyword evidence="14" id="KW-1185">Reference proteome</keyword>
<dbReference type="Proteomes" id="UP000547510">
    <property type="component" value="Unassembled WGS sequence"/>
</dbReference>
<organism evidence="13 14">
    <name type="scientific">Saccharothrix tamanrassetensis</name>
    <dbReference type="NCBI Taxonomy" id="1051531"/>
    <lineage>
        <taxon>Bacteria</taxon>
        <taxon>Bacillati</taxon>
        <taxon>Actinomycetota</taxon>
        <taxon>Actinomycetes</taxon>
        <taxon>Pseudonocardiales</taxon>
        <taxon>Pseudonocardiaceae</taxon>
        <taxon>Saccharothrix</taxon>
    </lineage>
</organism>
<keyword evidence="5 11" id="KW-0812">Transmembrane</keyword>
<evidence type="ECO:0000259" key="12">
    <source>
        <dbReference type="PROSITE" id="PS50893"/>
    </source>
</evidence>
<keyword evidence="6" id="KW-0547">Nucleotide-binding</keyword>
<dbReference type="InterPro" id="IPR003593">
    <property type="entry name" value="AAA+_ATPase"/>
</dbReference>
<sequence length="488" mass="52154">MSAGHGFLHRAGDSPVHRLAPQVKIAAAVLAVLCVVATPREAFWAFGVYLLAITSVWFVARIPVGWFASRALIEVPFVILALVLPFAGHGERVDLLGIPVSPEGTLAGWNILAKGTLGVLVSLTLAATTAPQDLLLGLQRLRMPSVMVTIATLMLRYAEVVVAEAKRMRVARISRGDDPRFLWQLGATARGVGSLFIRSYERGERVHLAMVSRGWTGRMPDGRVDGRGSAAVEAVESGQSGQAVPTAPALLVAKLAFAYPDGHQALFGVDLRVEPGERVALLGPNGAGKTTFVLHLNGVLGGGSGLIEVAGLPVAKEHLREIRRRVGVVFQDADDQLFLPTARQDVAFGPANFGLRGAELDARVAQALEAVGMAEVADRSPLHLSGGQRRRVALATVLACDPEILVLDEPSANLEPVARRELAEVLLGLDRTMLMVTHDLPYALQLCPRSVLIDGGVVVADGPTREILADTELLARHRLELPFGFRLD</sequence>
<comment type="subcellular location">
    <subcellularLocation>
        <location evidence="1">Cell membrane</location>
        <topology evidence="1">Multi-pass membrane protein</topology>
    </subcellularLocation>
</comment>
<dbReference type="PROSITE" id="PS00211">
    <property type="entry name" value="ABC_TRANSPORTER_1"/>
    <property type="match status" value="1"/>
</dbReference>
<dbReference type="Gene3D" id="3.40.50.300">
    <property type="entry name" value="P-loop containing nucleotide triphosphate hydrolases"/>
    <property type="match status" value="1"/>
</dbReference>
<dbReference type="InterPro" id="IPR015856">
    <property type="entry name" value="ABC_transpr_CbiO/EcfA_su"/>
</dbReference>
<dbReference type="CDD" id="cd16914">
    <property type="entry name" value="EcfT"/>
    <property type="match status" value="1"/>
</dbReference>
<comment type="similarity">
    <text evidence="2">Belongs to the ABC transporter superfamily.</text>
</comment>
<keyword evidence="3" id="KW-0813">Transport</keyword>
<dbReference type="Pfam" id="PF02361">
    <property type="entry name" value="CbiQ"/>
    <property type="match status" value="1"/>
</dbReference>
<evidence type="ECO:0000256" key="1">
    <source>
        <dbReference type="ARBA" id="ARBA00004651"/>
    </source>
</evidence>
<dbReference type="GO" id="GO:0042626">
    <property type="term" value="F:ATPase-coupled transmembrane transporter activity"/>
    <property type="evidence" value="ECO:0007669"/>
    <property type="project" value="TreeGrafter"/>
</dbReference>
<feature type="domain" description="ABC transporter" evidence="12">
    <location>
        <begin position="250"/>
        <end position="480"/>
    </location>
</feature>
<evidence type="ECO:0000256" key="2">
    <source>
        <dbReference type="ARBA" id="ARBA00005417"/>
    </source>
</evidence>
<evidence type="ECO:0000256" key="6">
    <source>
        <dbReference type="ARBA" id="ARBA00022741"/>
    </source>
</evidence>
<dbReference type="Pfam" id="PF00005">
    <property type="entry name" value="ABC_tran"/>
    <property type="match status" value="1"/>
</dbReference>
<evidence type="ECO:0000256" key="4">
    <source>
        <dbReference type="ARBA" id="ARBA00022475"/>
    </source>
</evidence>
<dbReference type="PANTHER" id="PTHR43553">
    <property type="entry name" value="HEAVY METAL TRANSPORTER"/>
    <property type="match status" value="1"/>
</dbReference>
<evidence type="ECO:0000256" key="9">
    <source>
        <dbReference type="ARBA" id="ARBA00022989"/>
    </source>
</evidence>
<dbReference type="PANTHER" id="PTHR43553:SF24">
    <property type="entry name" value="ENERGY-COUPLING FACTOR TRANSPORTER ATP-BINDING PROTEIN ECFA1"/>
    <property type="match status" value="1"/>
</dbReference>
<dbReference type="GO" id="GO:0016887">
    <property type="term" value="F:ATP hydrolysis activity"/>
    <property type="evidence" value="ECO:0007669"/>
    <property type="project" value="InterPro"/>
</dbReference>
<evidence type="ECO:0000256" key="11">
    <source>
        <dbReference type="SAM" id="Phobius"/>
    </source>
</evidence>
<protein>
    <submittedName>
        <fullName evidence="13">Cobalt/nickel transport system permease protein</fullName>
    </submittedName>
</protein>
<dbReference type="InterPro" id="IPR017871">
    <property type="entry name" value="ABC_transporter-like_CS"/>
</dbReference>
<accession>A0A841CQH6</accession>
<keyword evidence="10 11" id="KW-0472">Membrane</keyword>
<keyword evidence="8" id="KW-1278">Translocase</keyword>
<dbReference type="CDD" id="cd03225">
    <property type="entry name" value="ABC_cobalt_CbiO_domain1"/>
    <property type="match status" value="1"/>
</dbReference>
<dbReference type="AlphaFoldDB" id="A0A841CQH6"/>
<proteinExistence type="inferred from homology"/>
<gene>
    <name evidence="13" type="ORF">FHS29_005773</name>
</gene>